<dbReference type="InterPro" id="IPR044841">
    <property type="entry name" value="LUX/BOA-like"/>
</dbReference>
<dbReference type="Gene3D" id="1.10.10.60">
    <property type="entry name" value="Homeodomain-like"/>
    <property type="match status" value="1"/>
</dbReference>
<evidence type="ECO:0000313" key="7">
    <source>
        <dbReference type="Proteomes" id="UP000813463"/>
    </source>
</evidence>
<keyword evidence="3" id="KW-0804">Transcription</keyword>
<feature type="region of interest" description="Disordered" evidence="5">
    <location>
        <begin position="200"/>
        <end position="225"/>
    </location>
</feature>
<dbReference type="AlphaFoldDB" id="A0A9R0IF85"/>
<evidence type="ECO:0000256" key="1">
    <source>
        <dbReference type="ARBA" id="ARBA00004123"/>
    </source>
</evidence>
<dbReference type="GO" id="GO:0003700">
    <property type="term" value="F:DNA-binding transcription factor activity"/>
    <property type="evidence" value="ECO:0000318"/>
    <property type="project" value="GO_Central"/>
</dbReference>
<comment type="subcellular location">
    <subcellularLocation>
        <location evidence="1">Nucleus</location>
    </subcellularLocation>
</comment>
<feature type="domain" description="HTH myb-type" evidence="6">
    <location>
        <begin position="135"/>
        <end position="194"/>
    </location>
</feature>
<dbReference type="InterPro" id="IPR001005">
    <property type="entry name" value="SANT/Myb"/>
</dbReference>
<dbReference type="Proteomes" id="UP000813463">
    <property type="component" value="Chromosome 6"/>
</dbReference>
<sequence length="295" mass="32188">MGEVNGDYDGRLYITGVEEEEENIHEWELGLPNFDDIAPLSQGLIPLELLSAFNIKPEPYRTSGEVTQASEDTLSILCGSNYKDFCEENDDDESGTKKQRRTDSPEDADSAAAEVAAEAAMGGDFGTGGGGGEKTVKRSRLVWTPQLHKRFVDVVGHLGIKNAVPKTIMQLMNVEGLTRENVASHLQKYRLYLKRMQGDDFDGGSNSSSENGNGNGNGAMSGSVPVMGMGMTGMGNYNGFEQHQNHNYSHNQPHNNNHYNYNQYSNGNGMMMQSGNKYGSMVSYHQSPTVGPGNN</sequence>
<dbReference type="InterPro" id="IPR009057">
    <property type="entry name" value="Homeodomain-like_sf"/>
</dbReference>
<dbReference type="NCBIfam" id="TIGR01557">
    <property type="entry name" value="myb_SHAQKYF"/>
    <property type="match status" value="1"/>
</dbReference>
<dbReference type="GeneID" id="110787693"/>
<dbReference type="InterPro" id="IPR017930">
    <property type="entry name" value="Myb_dom"/>
</dbReference>
<evidence type="ECO:0000256" key="4">
    <source>
        <dbReference type="ARBA" id="ARBA00023242"/>
    </source>
</evidence>
<dbReference type="KEGG" id="soe:110787693"/>
<dbReference type="PROSITE" id="PS51294">
    <property type="entry name" value="HTH_MYB"/>
    <property type="match status" value="1"/>
</dbReference>
<keyword evidence="4" id="KW-0539">Nucleus</keyword>
<reference evidence="7" key="1">
    <citation type="journal article" date="2021" name="Nat. Commun.">
        <title>Genomic analyses provide insights into spinach domestication and the genetic basis of agronomic traits.</title>
        <authorList>
            <person name="Cai X."/>
            <person name="Sun X."/>
            <person name="Xu C."/>
            <person name="Sun H."/>
            <person name="Wang X."/>
            <person name="Ge C."/>
            <person name="Zhang Z."/>
            <person name="Wang Q."/>
            <person name="Fei Z."/>
            <person name="Jiao C."/>
            <person name="Wang Q."/>
        </authorList>
    </citation>
    <scope>NUCLEOTIDE SEQUENCE [LARGE SCALE GENOMIC DNA]</scope>
    <source>
        <strain evidence="7">cv. Varoflay</strain>
    </source>
</reference>
<dbReference type="RefSeq" id="XP_021848027.2">
    <property type="nucleotide sequence ID" value="XM_021992335.2"/>
</dbReference>
<keyword evidence="2" id="KW-0805">Transcription regulation</keyword>
<protein>
    <submittedName>
        <fullName evidence="8">Transcription factor LUX</fullName>
    </submittedName>
</protein>
<dbReference type="GO" id="GO:0005634">
    <property type="term" value="C:nucleus"/>
    <property type="evidence" value="ECO:0000318"/>
    <property type="project" value="GO_Central"/>
</dbReference>
<name>A0A9R0IF85_SPIOL</name>
<dbReference type="PANTHER" id="PTHR31442:SF21">
    <property type="entry name" value="TRANSCRIPTION FACTOR BOA-RELATED"/>
    <property type="match status" value="1"/>
</dbReference>
<feature type="compositionally biased region" description="Low complexity" evidence="5">
    <location>
        <begin position="203"/>
        <end position="212"/>
    </location>
</feature>
<reference evidence="8" key="2">
    <citation type="submission" date="2025-08" db="UniProtKB">
        <authorList>
            <consortium name="RefSeq"/>
        </authorList>
    </citation>
    <scope>IDENTIFICATION</scope>
    <source>
        <tissue evidence="8">Leaf</tissue>
    </source>
</reference>
<evidence type="ECO:0000256" key="5">
    <source>
        <dbReference type="SAM" id="MobiDB-lite"/>
    </source>
</evidence>
<evidence type="ECO:0000256" key="2">
    <source>
        <dbReference type="ARBA" id="ARBA00023015"/>
    </source>
</evidence>
<gene>
    <name evidence="8" type="primary">LOC110787693</name>
</gene>
<feature type="region of interest" description="Disordered" evidence="5">
    <location>
        <begin position="87"/>
        <end position="114"/>
    </location>
</feature>
<proteinExistence type="predicted"/>
<keyword evidence="7" id="KW-1185">Reference proteome</keyword>
<dbReference type="SUPFAM" id="SSF46689">
    <property type="entry name" value="Homeodomain-like"/>
    <property type="match status" value="1"/>
</dbReference>
<evidence type="ECO:0000256" key="3">
    <source>
        <dbReference type="ARBA" id="ARBA00023163"/>
    </source>
</evidence>
<dbReference type="Pfam" id="PF00249">
    <property type="entry name" value="Myb_DNA-binding"/>
    <property type="match status" value="1"/>
</dbReference>
<organism evidence="7 8">
    <name type="scientific">Spinacia oleracea</name>
    <name type="common">Spinach</name>
    <dbReference type="NCBI Taxonomy" id="3562"/>
    <lineage>
        <taxon>Eukaryota</taxon>
        <taxon>Viridiplantae</taxon>
        <taxon>Streptophyta</taxon>
        <taxon>Embryophyta</taxon>
        <taxon>Tracheophyta</taxon>
        <taxon>Spermatophyta</taxon>
        <taxon>Magnoliopsida</taxon>
        <taxon>eudicotyledons</taxon>
        <taxon>Gunneridae</taxon>
        <taxon>Pentapetalae</taxon>
        <taxon>Caryophyllales</taxon>
        <taxon>Chenopodiaceae</taxon>
        <taxon>Chenopodioideae</taxon>
        <taxon>Anserineae</taxon>
        <taxon>Spinacia</taxon>
    </lineage>
</organism>
<dbReference type="PANTHER" id="PTHR31442">
    <property type="entry name" value="HOMEODOMAIN-LIKE SUPERFAMILY PROTEIN-RELATED"/>
    <property type="match status" value="1"/>
</dbReference>
<dbReference type="GO" id="GO:0003677">
    <property type="term" value="F:DNA binding"/>
    <property type="evidence" value="ECO:0007669"/>
    <property type="project" value="InterPro"/>
</dbReference>
<evidence type="ECO:0000313" key="8">
    <source>
        <dbReference type="RefSeq" id="XP_021848027.2"/>
    </source>
</evidence>
<evidence type="ECO:0000259" key="6">
    <source>
        <dbReference type="PROSITE" id="PS51294"/>
    </source>
</evidence>
<accession>A0A9R0IF85</accession>
<dbReference type="InterPro" id="IPR006447">
    <property type="entry name" value="Myb_dom_plants"/>
</dbReference>